<evidence type="ECO:0000313" key="7">
    <source>
        <dbReference type="Proteomes" id="UP000198844"/>
    </source>
</evidence>
<dbReference type="PANTHER" id="PTHR30349">
    <property type="entry name" value="PHAGE INTEGRASE-RELATED"/>
    <property type="match status" value="1"/>
</dbReference>
<dbReference type="GO" id="GO:0003677">
    <property type="term" value="F:DNA binding"/>
    <property type="evidence" value="ECO:0007669"/>
    <property type="project" value="UniProtKB-KW"/>
</dbReference>
<dbReference type="Gene3D" id="1.10.443.10">
    <property type="entry name" value="Intergrase catalytic core"/>
    <property type="match status" value="1"/>
</dbReference>
<dbReference type="InterPro" id="IPR002104">
    <property type="entry name" value="Integrase_catalytic"/>
</dbReference>
<sequence>MSQNSEFLSSTAVALTLPARVFTRSGSSFDPREDIWEWTDGPFDARIDFRPYSGGFEAFVLSLKHALLPFVKGHSSAHIINLEVAFSHFVDSMETCPAGAIGAQHISNYAATLPPNGVGRLGTLNGLLQKWVELALPGVERECATYLLERRKPGNKKGEAVRTRNPVAGPLSEEEYTALYSEVNAAYGRGGLPLWTLLLTRLLLACGGRISQYASLKLGDFDSGTSVLSLPQAKTREQNARTSFLAFDISPQTGRLITDYKDGLSAKGYDGSSAFFPQDMVMPEGPRKQRRTSKDLFYGHCTPSALSRCFRNLMAEVAPPTSRLDFAPMPLTPKRFRYTFGTRLAEEGASKVVIANRMGHVDLQQVEVYVSASPKIVENIDRTMGPLLAPLARAFKGHVIEDEKHSTHKGTPGSRIIDFRVSKDPLGSCAGKGSNCAFNKPVACYACFRFEPWLDAPHEKVLVRLESERENWSTDDRMAAVNDEPIRAVKEVIALCAQVWQQRAQQEAEAAS</sequence>
<dbReference type="SUPFAM" id="SSF56349">
    <property type="entry name" value="DNA breaking-rejoining enzymes"/>
    <property type="match status" value="1"/>
</dbReference>
<dbReference type="EMBL" id="FPBH01000028">
    <property type="protein sequence ID" value="SFU24608.1"/>
    <property type="molecule type" value="Genomic_DNA"/>
</dbReference>
<dbReference type="PROSITE" id="PS51898">
    <property type="entry name" value="TYR_RECOMBINASE"/>
    <property type="match status" value="1"/>
</dbReference>
<accession>A0A1I7EKY4</accession>
<dbReference type="GO" id="GO:0006310">
    <property type="term" value="P:DNA recombination"/>
    <property type="evidence" value="ECO:0007669"/>
    <property type="project" value="UniProtKB-KW"/>
</dbReference>
<reference evidence="6 7" key="1">
    <citation type="submission" date="2016-10" db="EMBL/GenBank/DDBJ databases">
        <authorList>
            <person name="de Groot N.N."/>
        </authorList>
    </citation>
    <scope>NUCLEOTIDE SEQUENCE [LARGE SCALE GENOMIC DNA]</scope>
    <source>
        <strain evidence="6 7">LMG 27731</strain>
    </source>
</reference>
<dbReference type="InterPro" id="IPR013762">
    <property type="entry name" value="Integrase-like_cat_sf"/>
</dbReference>
<protein>
    <submittedName>
        <fullName evidence="6">Phage integrase family protein</fullName>
    </submittedName>
</protein>
<dbReference type="Proteomes" id="UP000198844">
    <property type="component" value="Unassembled WGS sequence"/>
</dbReference>
<dbReference type="RefSeq" id="WP_093643651.1">
    <property type="nucleotide sequence ID" value="NZ_FPBH01000028.1"/>
</dbReference>
<dbReference type="InterPro" id="IPR011010">
    <property type="entry name" value="DNA_brk_join_enz"/>
</dbReference>
<dbReference type="PANTHER" id="PTHR30349:SF41">
    <property type="entry name" value="INTEGRASE_RECOMBINASE PROTEIN MJ0367-RELATED"/>
    <property type="match status" value="1"/>
</dbReference>
<dbReference type="AlphaFoldDB" id="A0A1I7EKY4"/>
<gene>
    <name evidence="6" type="ORF">SAMN05192563_102840</name>
</gene>
<evidence type="ECO:0000256" key="3">
    <source>
        <dbReference type="ARBA" id="ARBA00023125"/>
    </source>
</evidence>
<keyword evidence="4" id="KW-0233">DNA recombination</keyword>
<evidence type="ECO:0000256" key="1">
    <source>
        <dbReference type="ARBA" id="ARBA00008857"/>
    </source>
</evidence>
<evidence type="ECO:0000256" key="4">
    <source>
        <dbReference type="ARBA" id="ARBA00023172"/>
    </source>
</evidence>
<evidence type="ECO:0000313" key="6">
    <source>
        <dbReference type="EMBL" id="SFU24608.1"/>
    </source>
</evidence>
<dbReference type="GO" id="GO:0015074">
    <property type="term" value="P:DNA integration"/>
    <property type="evidence" value="ECO:0007669"/>
    <property type="project" value="UniProtKB-KW"/>
</dbReference>
<feature type="domain" description="Tyr recombinase" evidence="5">
    <location>
        <begin position="166"/>
        <end position="382"/>
    </location>
</feature>
<evidence type="ECO:0000259" key="5">
    <source>
        <dbReference type="PROSITE" id="PS51898"/>
    </source>
</evidence>
<proteinExistence type="inferred from homology"/>
<dbReference type="InterPro" id="IPR050090">
    <property type="entry name" value="Tyrosine_recombinase_XerCD"/>
</dbReference>
<organism evidence="6 7">
    <name type="scientific">Paraburkholderia aspalathi</name>
    <dbReference type="NCBI Taxonomy" id="1324617"/>
    <lineage>
        <taxon>Bacteria</taxon>
        <taxon>Pseudomonadati</taxon>
        <taxon>Pseudomonadota</taxon>
        <taxon>Betaproteobacteria</taxon>
        <taxon>Burkholderiales</taxon>
        <taxon>Burkholderiaceae</taxon>
        <taxon>Paraburkholderia</taxon>
    </lineage>
</organism>
<dbReference type="Pfam" id="PF00589">
    <property type="entry name" value="Phage_integrase"/>
    <property type="match status" value="1"/>
</dbReference>
<keyword evidence="3" id="KW-0238">DNA-binding</keyword>
<evidence type="ECO:0000256" key="2">
    <source>
        <dbReference type="ARBA" id="ARBA00022908"/>
    </source>
</evidence>
<comment type="similarity">
    <text evidence="1">Belongs to the 'phage' integrase family.</text>
</comment>
<dbReference type="CDD" id="cd00397">
    <property type="entry name" value="DNA_BRE_C"/>
    <property type="match status" value="1"/>
</dbReference>
<name>A0A1I7EKY4_9BURK</name>
<dbReference type="OrthoDB" id="8368662at2"/>
<keyword evidence="2" id="KW-0229">DNA integration</keyword>